<accession>A0A4Z2IUJ8</accession>
<evidence type="ECO:0000256" key="1">
    <source>
        <dbReference type="SAM" id="SignalP"/>
    </source>
</evidence>
<sequence>MGLVQDLMQTWIWSTLSLVLWSQALLSLVELSVDVPELALDQRLLHAEHTLLHLQSNSRREKQRENLFLDYIRPGLVLENSEQSLTGVFFQDAADLMAPLDHCRLQGVDDALIRYFPPAACSSLSAPAGRGNSVLPWTWPDTTNTSVLREWTLRLTSSVTT</sequence>
<evidence type="ECO:0000313" key="3">
    <source>
        <dbReference type="Proteomes" id="UP000314294"/>
    </source>
</evidence>
<reference evidence="2 3" key="1">
    <citation type="submission" date="2019-03" db="EMBL/GenBank/DDBJ databases">
        <title>First draft genome of Liparis tanakae, snailfish: a comprehensive survey of snailfish specific genes.</title>
        <authorList>
            <person name="Kim W."/>
            <person name="Song I."/>
            <person name="Jeong J.-H."/>
            <person name="Kim D."/>
            <person name="Kim S."/>
            <person name="Ryu S."/>
            <person name="Song J.Y."/>
            <person name="Lee S.K."/>
        </authorList>
    </citation>
    <scope>NUCLEOTIDE SEQUENCE [LARGE SCALE GENOMIC DNA]</scope>
    <source>
        <tissue evidence="2">Muscle</tissue>
    </source>
</reference>
<proteinExistence type="predicted"/>
<keyword evidence="3" id="KW-1185">Reference proteome</keyword>
<gene>
    <name evidence="2" type="ORF">EYF80_008041</name>
</gene>
<keyword evidence="1" id="KW-0732">Signal</keyword>
<feature type="chain" id="PRO_5021380202" evidence="1">
    <location>
        <begin position="27"/>
        <end position="161"/>
    </location>
</feature>
<evidence type="ECO:0000313" key="2">
    <source>
        <dbReference type="EMBL" id="TNN81595.1"/>
    </source>
</evidence>
<feature type="signal peptide" evidence="1">
    <location>
        <begin position="1"/>
        <end position="26"/>
    </location>
</feature>
<protein>
    <submittedName>
        <fullName evidence="2">Uncharacterized protein</fullName>
    </submittedName>
</protein>
<organism evidence="2 3">
    <name type="scientific">Liparis tanakae</name>
    <name type="common">Tanaka's snailfish</name>
    <dbReference type="NCBI Taxonomy" id="230148"/>
    <lineage>
        <taxon>Eukaryota</taxon>
        <taxon>Metazoa</taxon>
        <taxon>Chordata</taxon>
        <taxon>Craniata</taxon>
        <taxon>Vertebrata</taxon>
        <taxon>Euteleostomi</taxon>
        <taxon>Actinopterygii</taxon>
        <taxon>Neopterygii</taxon>
        <taxon>Teleostei</taxon>
        <taxon>Neoteleostei</taxon>
        <taxon>Acanthomorphata</taxon>
        <taxon>Eupercaria</taxon>
        <taxon>Perciformes</taxon>
        <taxon>Cottioidei</taxon>
        <taxon>Cottales</taxon>
        <taxon>Liparidae</taxon>
        <taxon>Liparis</taxon>
    </lineage>
</organism>
<dbReference type="AlphaFoldDB" id="A0A4Z2IUJ8"/>
<dbReference type="EMBL" id="SRLO01000045">
    <property type="protein sequence ID" value="TNN81595.1"/>
    <property type="molecule type" value="Genomic_DNA"/>
</dbReference>
<dbReference type="Proteomes" id="UP000314294">
    <property type="component" value="Unassembled WGS sequence"/>
</dbReference>
<name>A0A4Z2IUJ8_9TELE</name>
<comment type="caution">
    <text evidence="2">The sequence shown here is derived from an EMBL/GenBank/DDBJ whole genome shotgun (WGS) entry which is preliminary data.</text>
</comment>